<evidence type="ECO:0008006" key="3">
    <source>
        <dbReference type="Google" id="ProtNLM"/>
    </source>
</evidence>
<sequence length="223" mass="26455">MDVWYNYYSNSENIKEIVKFCRYREVVAIKRLRDRNVTLRPLKIFKPEHLEYWIKRALTGVKFDLYISNASVKLPKLPCGLKNLREARKIINQKWMDWIEGRDPDFVTGFDIFADIDIDDFSQRGQAKEYALRLADGLKEKGYNPQVWDTSRGFHVIVMGRFQPDFCVKVVREICEEYKIPTSLNTTEKPYVDIAVTGDIRRIRRCPYSLHSKTDKPMVRYEI</sequence>
<accession>A0A497EKE8</accession>
<evidence type="ECO:0000313" key="2">
    <source>
        <dbReference type="Proteomes" id="UP000278475"/>
    </source>
</evidence>
<dbReference type="AlphaFoldDB" id="A0A497EKE8"/>
<gene>
    <name evidence="1" type="ORF">DRJ31_09145</name>
</gene>
<dbReference type="Gene3D" id="3.90.920.10">
    <property type="entry name" value="DNA primase, PRIM domain"/>
    <property type="match status" value="1"/>
</dbReference>
<dbReference type="EMBL" id="QMQV01000141">
    <property type="protein sequence ID" value="RLE47244.1"/>
    <property type="molecule type" value="Genomic_DNA"/>
</dbReference>
<reference evidence="1 2" key="1">
    <citation type="submission" date="2018-06" db="EMBL/GenBank/DDBJ databases">
        <title>Extensive metabolic versatility and redundancy in microbially diverse, dynamic hydrothermal sediments.</title>
        <authorList>
            <person name="Dombrowski N."/>
            <person name="Teske A."/>
            <person name="Baker B.J."/>
        </authorList>
    </citation>
    <scope>NUCLEOTIDE SEQUENCE [LARGE SCALE GENOMIC DNA]</scope>
    <source>
        <strain evidence="1">B66_G16</strain>
    </source>
</reference>
<evidence type="ECO:0000313" key="1">
    <source>
        <dbReference type="EMBL" id="RLE47244.1"/>
    </source>
</evidence>
<protein>
    <recommendedName>
        <fullName evidence="3">DNA primase</fullName>
    </recommendedName>
</protein>
<dbReference type="Proteomes" id="UP000278475">
    <property type="component" value="Unassembled WGS sequence"/>
</dbReference>
<organism evidence="1 2">
    <name type="scientific">Thermoproteota archaeon</name>
    <dbReference type="NCBI Taxonomy" id="2056631"/>
    <lineage>
        <taxon>Archaea</taxon>
        <taxon>Thermoproteota</taxon>
    </lineage>
</organism>
<proteinExistence type="predicted"/>
<name>A0A497EKE8_9CREN</name>
<dbReference type="SUPFAM" id="SSF56747">
    <property type="entry name" value="Prim-pol domain"/>
    <property type="match status" value="1"/>
</dbReference>
<comment type="caution">
    <text evidence="1">The sequence shown here is derived from an EMBL/GenBank/DDBJ whole genome shotgun (WGS) entry which is preliminary data.</text>
</comment>